<protein>
    <submittedName>
        <fullName evidence="3">Glycosyltransferase family 4 protein</fullName>
    </submittedName>
</protein>
<evidence type="ECO:0000256" key="1">
    <source>
        <dbReference type="ARBA" id="ARBA00022679"/>
    </source>
</evidence>
<organism evidence="3">
    <name type="scientific">Dickeya oryzae</name>
    <dbReference type="NCBI Taxonomy" id="1240404"/>
    <lineage>
        <taxon>Bacteria</taxon>
        <taxon>Pseudomonadati</taxon>
        <taxon>Pseudomonadota</taxon>
        <taxon>Gammaproteobacteria</taxon>
        <taxon>Enterobacterales</taxon>
        <taxon>Pectobacteriaceae</taxon>
        <taxon>Dickeya</taxon>
    </lineage>
</organism>
<dbReference type="GO" id="GO:0009103">
    <property type="term" value="P:lipopolysaccharide biosynthetic process"/>
    <property type="evidence" value="ECO:0007669"/>
    <property type="project" value="TreeGrafter"/>
</dbReference>
<evidence type="ECO:0000313" key="3">
    <source>
        <dbReference type="EMBL" id="XDL23977.1"/>
    </source>
</evidence>
<proteinExistence type="predicted"/>
<gene>
    <name evidence="3" type="ORF">LF929_017265</name>
</gene>
<dbReference type="RefSeq" id="WP_318841904.1">
    <property type="nucleotide sequence ID" value="NZ_CM001972.1"/>
</dbReference>
<dbReference type="CDD" id="cd03809">
    <property type="entry name" value="GT4_MtfB-like"/>
    <property type="match status" value="1"/>
</dbReference>
<dbReference type="PANTHER" id="PTHR46401">
    <property type="entry name" value="GLYCOSYLTRANSFERASE WBBK-RELATED"/>
    <property type="match status" value="1"/>
</dbReference>
<evidence type="ECO:0000259" key="2">
    <source>
        <dbReference type="Pfam" id="PF00534"/>
    </source>
</evidence>
<dbReference type="InterPro" id="IPR001296">
    <property type="entry name" value="Glyco_trans_1"/>
</dbReference>
<accession>A0AB39IT07</accession>
<reference evidence="3" key="1">
    <citation type="submission" date="2024-07" db="EMBL/GenBank/DDBJ databases">
        <authorList>
            <person name="Pedron J."/>
        </authorList>
    </citation>
    <scope>NUCLEOTIDE SEQUENCE</scope>
    <source>
        <strain evidence="3">A003-S1-M15</strain>
    </source>
</reference>
<dbReference type="Pfam" id="PF00534">
    <property type="entry name" value="Glycos_transf_1"/>
    <property type="match status" value="1"/>
</dbReference>
<dbReference type="GO" id="GO:0016757">
    <property type="term" value="F:glycosyltransferase activity"/>
    <property type="evidence" value="ECO:0007669"/>
    <property type="project" value="InterPro"/>
</dbReference>
<feature type="domain" description="Glycosyl transferase family 1" evidence="2">
    <location>
        <begin position="216"/>
        <end position="364"/>
    </location>
</feature>
<dbReference type="FunFam" id="3.40.50.2000:FF:000119">
    <property type="entry name" value="Glycosyl transferase group 1"/>
    <property type="match status" value="1"/>
</dbReference>
<dbReference type="SUPFAM" id="SSF53756">
    <property type="entry name" value="UDP-Glycosyltransferase/glycogen phosphorylase"/>
    <property type="match status" value="1"/>
</dbReference>
<dbReference type="Gene3D" id="3.40.50.2000">
    <property type="entry name" value="Glycogen Phosphorylase B"/>
    <property type="match status" value="2"/>
</dbReference>
<name>A0AB39IT07_9GAMM</name>
<dbReference type="GeneID" id="302583456"/>
<keyword evidence="1" id="KW-0808">Transferase</keyword>
<dbReference type="EMBL" id="CP162670">
    <property type="protein sequence ID" value="XDL23977.1"/>
    <property type="molecule type" value="Genomic_DNA"/>
</dbReference>
<dbReference type="AlphaFoldDB" id="A0AB39IT07"/>
<dbReference type="PANTHER" id="PTHR46401:SF2">
    <property type="entry name" value="GLYCOSYLTRANSFERASE WBBK-RELATED"/>
    <property type="match status" value="1"/>
</dbReference>
<sequence>MAVAEIGRHSPLDVGVKVRVILSVEPIRFPLTGIGRYTWELASALMQSPQVSELKFFAGRRFLPELPVAQENAGFQHGLKRWVQKSYIATEAYRLLMPLLKRNALKGYDDYIYHGPNFFLPPFPGKKIATFHDLSPFTWPQCNTPQRIRFTQKELQKTISSADALITDSAYTRQEVADYFNWPIERIYSVPLACSADFHQRTPEMCQEVLSQYGLKHQEYSLYVGTIEPRKNLIALLDAYSRMPLNCRRQIPLILTGYQGWQNESIMHRIDSAEREGWARYLGYLPARELPILFSGARVFCFPSLYEGFGLPVLEAMASGVPVVCSDSSSLPEVVGDVGLMCKANDIEQMTTLLIQAIEDDTWRQTSIIRGMQRAGEFSWQQCAKKTIEVYKEVINR</sequence>